<sequence length="102" mass="10910">MGHYDPALSYDEMLQVFKSSLGQALSGNLLPHDSSIFNVTVILALLDVANAARLGRPTESLVTRATEAFAVFAADFAVDDETTQTWNGAARSRAVPSLKIAN</sequence>
<dbReference type="Proteomes" id="UP001055336">
    <property type="component" value="Chromosome"/>
</dbReference>
<protein>
    <submittedName>
        <fullName evidence="1">Uncharacterized protein</fullName>
    </submittedName>
</protein>
<accession>A0ABY3VJI3</accession>
<dbReference type="RefSeq" id="WP_240261189.1">
    <property type="nucleotide sequence ID" value="NZ_CP092488.2"/>
</dbReference>
<gene>
    <name evidence="1" type="ORF">MKK62_24480</name>
</gene>
<keyword evidence="2" id="KW-1185">Reference proteome</keyword>
<evidence type="ECO:0000313" key="1">
    <source>
        <dbReference type="EMBL" id="UMB69456.1"/>
    </source>
</evidence>
<proteinExistence type="predicted"/>
<name>A0ABY3VJI3_9MYCO</name>
<reference evidence="1" key="1">
    <citation type="submission" date="2022-08" db="EMBL/GenBank/DDBJ databases">
        <title>Whole genome sequencing of non-tuberculosis mycobacteria type-strains.</title>
        <authorList>
            <person name="Igarashi Y."/>
            <person name="Osugi A."/>
            <person name="Mitarai S."/>
        </authorList>
    </citation>
    <scope>NUCLEOTIDE SEQUENCE</scope>
    <source>
        <strain evidence="1">DSM 45127</strain>
    </source>
</reference>
<evidence type="ECO:0000313" key="2">
    <source>
        <dbReference type="Proteomes" id="UP001055336"/>
    </source>
</evidence>
<organism evidence="1 2">
    <name type="scientific">Mycobacterium paraterrae</name>
    <dbReference type="NCBI Taxonomy" id="577492"/>
    <lineage>
        <taxon>Bacteria</taxon>
        <taxon>Bacillati</taxon>
        <taxon>Actinomycetota</taxon>
        <taxon>Actinomycetes</taxon>
        <taxon>Mycobacteriales</taxon>
        <taxon>Mycobacteriaceae</taxon>
        <taxon>Mycobacterium</taxon>
    </lineage>
</organism>
<dbReference type="EMBL" id="CP092488">
    <property type="protein sequence ID" value="UMB69456.1"/>
    <property type="molecule type" value="Genomic_DNA"/>
</dbReference>